<evidence type="ECO:0000256" key="4">
    <source>
        <dbReference type="SAM" id="MobiDB-lite"/>
    </source>
</evidence>
<evidence type="ECO:0000256" key="5">
    <source>
        <dbReference type="SAM" id="Phobius"/>
    </source>
</evidence>
<feature type="transmembrane region" description="Helical" evidence="5">
    <location>
        <begin position="190"/>
        <end position="214"/>
    </location>
</feature>
<protein>
    <submittedName>
        <fullName evidence="8">HAMP domain-containing protein</fullName>
    </submittedName>
</protein>
<dbReference type="PANTHER" id="PTHR43531">
    <property type="entry name" value="PROTEIN ICFG"/>
    <property type="match status" value="1"/>
</dbReference>
<reference evidence="9 10" key="1">
    <citation type="submission" date="2019-11" db="EMBL/GenBank/DDBJ databases">
        <title>FDA dAtabase for Regulatory Grade micrObial Sequences (FDA-ARGOS): Supporting development and validation of Infectious Disease Dx tests.</title>
        <authorList>
            <person name="Turner S."/>
            <person name="Byrd R."/>
            <person name="Tallon L."/>
            <person name="Sadzewicz L."/>
            <person name="Vavikolanu K."/>
            <person name="Mehta A."/>
            <person name="Aluvathingal J."/>
            <person name="Nadendla S."/>
            <person name="Myers T."/>
            <person name="Yan Y."/>
            <person name="Sichtig H."/>
        </authorList>
    </citation>
    <scope>NUCLEOTIDE SEQUENCE [LARGE SCALE GENOMIC DNA]</scope>
    <source>
        <strain evidence="9 10">FDAARGOS_739</strain>
    </source>
</reference>
<dbReference type="EMBL" id="CP050964">
    <property type="protein sequence ID" value="QIX93593.1"/>
    <property type="molecule type" value="Genomic_DNA"/>
</dbReference>
<keyword evidence="1" id="KW-0145">Chemotaxis</keyword>
<comment type="similarity">
    <text evidence="2">Belongs to the methyl-accepting chemotaxis (MCP) protein family.</text>
</comment>
<evidence type="ECO:0000256" key="1">
    <source>
        <dbReference type="ARBA" id="ARBA00022500"/>
    </source>
</evidence>
<gene>
    <name evidence="9" type="ORF">FOC47_25465</name>
    <name evidence="8" type="ORF">G5B26_06115</name>
</gene>
<dbReference type="PRINTS" id="PR00260">
    <property type="entry name" value="CHEMTRNSDUCR"/>
</dbReference>
<evidence type="ECO:0000259" key="7">
    <source>
        <dbReference type="PROSITE" id="PS50885"/>
    </source>
</evidence>
<keyword evidence="3" id="KW-0807">Transducer</keyword>
<feature type="domain" description="HAMP" evidence="7">
    <location>
        <begin position="211"/>
        <end position="263"/>
    </location>
</feature>
<evidence type="ECO:0000313" key="8">
    <source>
        <dbReference type="EMBL" id="NSJ43164.1"/>
    </source>
</evidence>
<dbReference type="InterPro" id="IPR003660">
    <property type="entry name" value="HAMP_dom"/>
</dbReference>
<dbReference type="PANTHER" id="PTHR43531:SF11">
    <property type="entry name" value="METHYL-ACCEPTING CHEMOTAXIS PROTEIN 3"/>
    <property type="match status" value="1"/>
</dbReference>
<evidence type="ECO:0000259" key="6">
    <source>
        <dbReference type="PROSITE" id="PS50111"/>
    </source>
</evidence>
<dbReference type="Proteomes" id="UP000719916">
    <property type="component" value="Unassembled WGS sequence"/>
</dbReference>
<evidence type="ECO:0000313" key="11">
    <source>
        <dbReference type="Proteomes" id="UP000719916"/>
    </source>
</evidence>
<dbReference type="RefSeq" id="WP_002584052.1">
    <property type="nucleotide sequence ID" value="NZ_CABKQO010000001.1"/>
</dbReference>
<dbReference type="PROSITE" id="PS51257">
    <property type="entry name" value="PROKAR_LIPOPROTEIN"/>
    <property type="match status" value="1"/>
</dbReference>
<evidence type="ECO:0000313" key="10">
    <source>
        <dbReference type="Proteomes" id="UP000501069"/>
    </source>
</evidence>
<dbReference type="Pfam" id="PF00672">
    <property type="entry name" value="HAMP"/>
    <property type="match status" value="1"/>
</dbReference>
<dbReference type="AlphaFoldDB" id="A0AAQ1R3Y8"/>
<dbReference type="SMART" id="SM00304">
    <property type="entry name" value="HAMP"/>
    <property type="match status" value="2"/>
</dbReference>
<dbReference type="SUPFAM" id="SSF58104">
    <property type="entry name" value="Methyl-accepting chemotaxis protein (MCP) signaling domain"/>
    <property type="match status" value="1"/>
</dbReference>
<proteinExistence type="inferred from homology"/>
<evidence type="ECO:0000256" key="2">
    <source>
        <dbReference type="ARBA" id="ARBA00029447"/>
    </source>
</evidence>
<dbReference type="InterPro" id="IPR024478">
    <property type="entry name" value="HlyB_4HB_MCP"/>
</dbReference>
<feature type="region of interest" description="Disordered" evidence="4">
    <location>
        <begin position="560"/>
        <end position="588"/>
    </location>
</feature>
<dbReference type="PROSITE" id="PS50885">
    <property type="entry name" value="HAMP"/>
    <property type="match status" value="1"/>
</dbReference>
<dbReference type="Gene3D" id="1.10.287.950">
    <property type="entry name" value="Methyl-accepting chemotaxis protein"/>
    <property type="match status" value="1"/>
</dbReference>
<dbReference type="SMART" id="SM00283">
    <property type="entry name" value="MA"/>
    <property type="match status" value="1"/>
</dbReference>
<dbReference type="GO" id="GO:0005886">
    <property type="term" value="C:plasma membrane"/>
    <property type="evidence" value="ECO:0007669"/>
    <property type="project" value="TreeGrafter"/>
</dbReference>
<reference evidence="8" key="3">
    <citation type="submission" date="2020-02" db="EMBL/GenBank/DDBJ databases">
        <authorList>
            <person name="Littmann E."/>
            <person name="Sorbara M."/>
        </authorList>
    </citation>
    <scope>NUCLEOTIDE SEQUENCE</scope>
    <source>
        <strain evidence="8">MSK.2.26</strain>
    </source>
</reference>
<organism evidence="8 11">
    <name type="scientific">Enterocloster clostridioformis</name>
    <dbReference type="NCBI Taxonomy" id="1531"/>
    <lineage>
        <taxon>Bacteria</taxon>
        <taxon>Bacillati</taxon>
        <taxon>Bacillota</taxon>
        <taxon>Clostridia</taxon>
        <taxon>Lachnospirales</taxon>
        <taxon>Lachnospiraceae</taxon>
        <taxon>Enterocloster</taxon>
    </lineage>
</organism>
<dbReference type="InterPro" id="IPR004090">
    <property type="entry name" value="Chemotax_Me-accpt_rcpt"/>
</dbReference>
<keyword evidence="5" id="KW-1133">Transmembrane helix</keyword>
<dbReference type="GeneID" id="57964550"/>
<accession>A0AAQ1R3Y8</accession>
<evidence type="ECO:0000313" key="9">
    <source>
        <dbReference type="EMBL" id="QIX93593.1"/>
    </source>
</evidence>
<dbReference type="Gene3D" id="6.10.340.10">
    <property type="match status" value="1"/>
</dbReference>
<dbReference type="GO" id="GO:0007165">
    <property type="term" value="P:signal transduction"/>
    <property type="evidence" value="ECO:0007669"/>
    <property type="project" value="UniProtKB-KW"/>
</dbReference>
<dbReference type="InterPro" id="IPR051310">
    <property type="entry name" value="MCP_chemotaxis"/>
</dbReference>
<dbReference type="CDD" id="cd06225">
    <property type="entry name" value="HAMP"/>
    <property type="match status" value="1"/>
</dbReference>
<feature type="domain" description="Methyl-accepting transducer" evidence="6">
    <location>
        <begin position="315"/>
        <end position="544"/>
    </location>
</feature>
<dbReference type="InterPro" id="IPR004089">
    <property type="entry name" value="MCPsignal_dom"/>
</dbReference>
<dbReference type="PROSITE" id="PS50111">
    <property type="entry name" value="CHEMOTAXIS_TRANSDUC_2"/>
    <property type="match status" value="1"/>
</dbReference>
<dbReference type="Pfam" id="PF12729">
    <property type="entry name" value="4HB_MCP_1"/>
    <property type="match status" value="1"/>
</dbReference>
<evidence type="ECO:0000256" key="3">
    <source>
        <dbReference type="PROSITE-ProRule" id="PRU00284"/>
    </source>
</evidence>
<dbReference type="Pfam" id="PF00015">
    <property type="entry name" value="MCPsignal"/>
    <property type="match status" value="1"/>
</dbReference>
<dbReference type="GO" id="GO:0006935">
    <property type="term" value="P:chemotaxis"/>
    <property type="evidence" value="ECO:0007669"/>
    <property type="project" value="UniProtKB-KW"/>
</dbReference>
<sequence>MKNLKMNKKITLAFGVVIACFFIAVIFCIMGMRTTSSRYETFYHVRHEATMRARNMRVQLQSGVKNITLSTVEDDPVKTIELITEAQTNFDAIQTEMSWFEHDFDGDISLLETFKSKLDTAAGYRDKIIELSRQNTDASRQEAQRILIDNYNPVAVEAGQIVLQFTNQQNDIAEGNFNSAMNSQRIQMTLSITISAIAVAFAVVMAVMLIRAVVVPVQEMQQLMEDMEEGHLDVVAKYESRDELGMLANSIRATLKFLQDVIGDVDYLLTGFGNGDFTVSTRIGEKYVGDYKSLLTSMSKLKENLSGTLSQINQSADQVSAGSDQVSSGAQALSQGATEQASSVEELAATINEISNNIEQNAKNAELASTNSEHVKEQAEESGKRMQEMLSAMEDISNTSGEIGKIIKTIEDIAFQTNMLSLNAAVEAARAGAAGKGFAVVADEVRNLAAKSADASKNTSALIEGALQAVERGTKIANETASALNDVVSGVGDVAATIDQISSASKDQSDAVRQVTLGIDQISSVVQTNSATAEESAAASEELSGQAQILKNLVGQFRLPGEGRGMHTPSPAYSDEPHSYIPAGEDKY</sequence>
<dbReference type="EMBL" id="JAAISW010000006">
    <property type="protein sequence ID" value="NSJ43164.1"/>
    <property type="molecule type" value="Genomic_DNA"/>
</dbReference>
<feature type="transmembrane region" description="Helical" evidence="5">
    <location>
        <begin position="12"/>
        <end position="32"/>
    </location>
</feature>
<dbReference type="Proteomes" id="UP000501069">
    <property type="component" value="Chromosome"/>
</dbReference>
<keyword evidence="5" id="KW-0472">Membrane</keyword>
<keyword evidence="5" id="KW-0812">Transmembrane</keyword>
<name>A0AAQ1R3Y8_9FIRM</name>
<dbReference type="GO" id="GO:0004888">
    <property type="term" value="F:transmembrane signaling receptor activity"/>
    <property type="evidence" value="ECO:0007669"/>
    <property type="project" value="InterPro"/>
</dbReference>
<reference evidence="8 11" key="2">
    <citation type="journal article" date="2020" name="Cell Host Microbe">
        <title>Functional and Genomic Variation between Human-Derived Isolates of Lachnospiraceae Reveals Inter- and Intra-Species Diversity.</title>
        <authorList>
            <person name="Sorbara M.T."/>
            <person name="Littmann E.R."/>
            <person name="Fontana E."/>
            <person name="Moody T.U."/>
            <person name="Kohout C.E."/>
            <person name="Gjonbalaj M."/>
            <person name="Eaton V."/>
            <person name="Seok R."/>
            <person name="Leiner I.M."/>
            <person name="Pamer E.G."/>
        </authorList>
    </citation>
    <scope>NUCLEOTIDE SEQUENCE [LARGE SCALE GENOMIC DNA]</scope>
    <source>
        <strain evidence="8 11">MSK.2.26</strain>
    </source>
</reference>